<reference evidence="2" key="1">
    <citation type="submission" date="2023-10" db="EMBL/GenBank/DDBJ databases">
        <authorList>
            <person name="Chen Y."/>
            <person name="Shah S."/>
            <person name="Dougan E. K."/>
            <person name="Thang M."/>
            <person name="Chan C."/>
        </authorList>
    </citation>
    <scope>NUCLEOTIDE SEQUENCE [LARGE SCALE GENOMIC DNA]</scope>
</reference>
<feature type="compositionally biased region" description="Gly residues" evidence="1">
    <location>
        <begin position="45"/>
        <end position="58"/>
    </location>
</feature>
<keyword evidence="3" id="KW-1185">Reference proteome</keyword>
<accession>A0ABN9SS22</accession>
<protein>
    <submittedName>
        <fullName evidence="2">Uncharacterized protein</fullName>
    </submittedName>
</protein>
<feature type="compositionally biased region" description="Basic residues" evidence="1">
    <location>
        <begin position="76"/>
        <end position="110"/>
    </location>
</feature>
<gene>
    <name evidence="2" type="ORF">PCOR1329_LOCUS32095</name>
</gene>
<feature type="non-terminal residue" evidence="2">
    <location>
        <position position="1"/>
    </location>
</feature>
<sequence>AIQRRAEGGGERGHARDGWAGGATVQGPGGAGSSCSAGAARKRPGGGGGGRGGGGGQSAGQAERGTVHKDWGLNSVRRRRAARKAAASRKRPERRPRHAPPRGTRGKGQKAPRVIRSAGGHLRDDPHPSPCKEAATSRKRHGHNAWVVPHLRGARVPHRVAVRAEPASIHAEPAADTRT</sequence>
<evidence type="ECO:0000313" key="3">
    <source>
        <dbReference type="Proteomes" id="UP001189429"/>
    </source>
</evidence>
<evidence type="ECO:0000256" key="1">
    <source>
        <dbReference type="SAM" id="MobiDB-lite"/>
    </source>
</evidence>
<proteinExistence type="predicted"/>
<name>A0ABN9SS22_9DINO</name>
<feature type="region of interest" description="Disordered" evidence="1">
    <location>
        <begin position="1"/>
        <end position="145"/>
    </location>
</feature>
<dbReference type="Proteomes" id="UP001189429">
    <property type="component" value="Unassembled WGS sequence"/>
</dbReference>
<organism evidence="2 3">
    <name type="scientific">Prorocentrum cordatum</name>
    <dbReference type="NCBI Taxonomy" id="2364126"/>
    <lineage>
        <taxon>Eukaryota</taxon>
        <taxon>Sar</taxon>
        <taxon>Alveolata</taxon>
        <taxon>Dinophyceae</taxon>
        <taxon>Prorocentrales</taxon>
        <taxon>Prorocentraceae</taxon>
        <taxon>Prorocentrum</taxon>
    </lineage>
</organism>
<evidence type="ECO:0000313" key="2">
    <source>
        <dbReference type="EMBL" id="CAK0834786.1"/>
    </source>
</evidence>
<dbReference type="EMBL" id="CAUYUJ010012888">
    <property type="protein sequence ID" value="CAK0834786.1"/>
    <property type="molecule type" value="Genomic_DNA"/>
</dbReference>
<feature type="compositionally biased region" description="Basic and acidic residues" evidence="1">
    <location>
        <begin position="1"/>
        <end position="17"/>
    </location>
</feature>
<feature type="non-terminal residue" evidence="2">
    <location>
        <position position="179"/>
    </location>
</feature>
<comment type="caution">
    <text evidence="2">The sequence shown here is derived from an EMBL/GenBank/DDBJ whole genome shotgun (WGS) entry which is preliminary data.</text>
</comment>